<dbReference type="AlphaFoldDB" id="A0A4T9THD4"/>
<keyword evidence="4" id="KW-0460">Magnesium</keyword>
<evidence type="ECO:0000256" key="3">
    <source>
        <dbReference type="ARBA" id="ARBA00022801"/>
    </source>
</evidence>
<feature type="domain" description="PIN" evidence="5">
    <location>
        <begin position="22"/>
        <end position="153"/>
    </location>
</feature>
<dbReference type="GO" id="GO:0046872">
    <property type="term" value="F:metal ion binding"/>
    <property type="evidence" value="ECO:0007669"/>
    <property type="project" value="UniProtKB-KW"/>
</dbReference>
<evidence type="ECO:0000313" key="7">
    <source>
        <dbReference type="Proteomes" id="UP000309454"/>
    </source>
</evidence>
<keyword evidence="2" id="KW-0479">Metal-binding</keyword>
<comment type="caution">
    <text evidence="6">The sequence shown here is derived from an EMBL/GenBank/DDBJ whole genome shotgun (WGS) entry which is preliminary data.</text>
</comment>
<evidence type="ECO:0000256" key="1">
    <source>
        <dbReference type="ARBA" id="ARBA00022722"/>
    </source>
</evidence>
<keyword evidence="1" id="KW-0540">Nuclease</keyword>
<evidence type="ECO:0000313" key="6">
    <source>
        <dbReference type="EMBL" id="TJW10304.1"/>
    </source>
</evidence>
<dbReference type="OrthoDB" id="9787727at2"/>
<evidence type="ECO:0000256" key="4">
    <source>
        <dbReference type="ARBA" id="ARBA00022842"/>
    </source>
</evidence>
<dbReference type="EMBL" id="SSTM01000004">
    <property type="protein sequence ID" value="TJW10304.1"/>
    <property type="molecule type" value="Genomic_DNA"/>
</dbReference>
<keyword evidence="3" id="KW-0378">Hydrolase</keyword>
<dbReference type="Proteomes" id="UP000309454">
    <property type="component" value="Unassembled WGS sequence"/>
</dbReference>
<dbReference type="Pfam" id="PF13470">
    <property type="entry name" value="PIN_3"/>
    <property type="match status" value="1"/>
</dbReference>
<dbReference type="InterPro" id="IPR029060">
    <property type="entry name" value="PIN-like_dom_sf"/>
</dbReference>
<dbReference type="GO" id="GO:0016787">
    <property type="term" value="F:hydrolase activity"/>
    <property type="evidence" value="ECO:0007669"/>
    <property type="project" value="UniProtKB-KW"/>
</dbReference>
<name>A0A4T9THD4_9ACTN</name>
<accession>A0A4T9THD4</accession>
<dbReference type="SUPFAM" id="SSF88723">
    <property type="entry name" value="PIN domain-like"/>
    <property type="match status" value="1"/>
</dbReference>
<organism evidence="6 7">
    <name type="scientific">Parvibacter caecicola</name>
    <dbReference type="NCBI Taxonomy" id="747645"/>
    <lineage>
        <taxon>Bacteria</taxon>
        <taxon>Bacillati</taxon>
        <taxon>Actinomycetota</taxon>
        <taxon>Coriobacteriia</taxon>
        <taxon>Coriobacteriales</taxon>
        <taxon>Coriobacteriaceae</taxon>
        <taxon>Parvibacter</taxon>
    </lineage>
</organism>
<evidence type="ECO:0000259" key="5">
    <source>
        <dbReference type="Pfam" id="PF13470"/>
    </source>
</evidence>
<sequence>MTCARPPMSSGGCWMAERTTTLLMDTDVWLDLLLGRGGARQSGHLVMCADGCDHLLTVTASQLKDIFYIIGQSLKNSARKEEGTVTPEQAASANEVAWSCLSYVQKQAMVLSEGSAEHYLASSLRPDCADYEDALLLACARNAQVDFIVTNDKQLLAQPVVKALSPAQYLEAYA</sequence>
<protein>
    <submittedName>
        <fullName evidence="6">PIN domain-containing protein</fullName>
    </submittedName>
</protein>
<gene>
    <name evidence="6" type="ORF">E5982_07085</name>
</gene>
<proteinExistence type="predicted"/>
<keyword evidence="7" id="KW-1185">Reference proteome</keyword>
<evidence type="ECO:0000256" key="2">
    <source>
        <dbReference type="ARBA" id="ARBA00022723"/>
    </source>
</evidence>
<dbReference type="InterPro" id="IPR002716">
    <property type="entry name" value="PIN_dom"/>
</dbReference>
<reference evidence="6 7" key="1">
    <citation type="submission" date="2019-04" db="EMBL/GenBank/DDBJ databases">
        <title>Microbes associate with the intestines of laboratory mice.</title>
        <authorList>
            <person name="Navarre W."/>
            <person name="Wong E."/>
            <person name="Huang K.C."/>
            <person name="Tropini C."/>
            <person name="Ng K."/>
            <person name="Yu B."/>
        </authorList>
    </citation>
    <scope>NUCLEOTIDE SEQUENCE [LARGE SCALE GENOMIC DNA]</scope>
    <source>
        <strain evidence="6 7">NM48_B13</strain>
    </source>
</reference>
<dbReference type="GO" id="GO:0004518">
    <property type="term" value="F:nuclease activity"/>
    <property type="evidence" value="ECO:0007669"/>
    <property type="project" value="UniProtKB-KW"/>
</dbReference>